<feature type="chain" id="PRO_5045890792" evidence="1">
    <location>
        <begin position="21"/>
        <end position="548"/>
    </location>
</feature>
<dbReference type="Proteomes" id="UP001597460">
    <property type="component" value="Unassembled WGS sequence"/>
</dbReference>
<evidence type="ECO:0000256" key="1">
    <source>
        <dbReference type="SAM" id="SignalP"/>
    </source>
</evidence>
<dbReference type="InterPro" id="IPR011059">
    <property type="entry name" value="Metal-dep_hydrolase_composite"/>
</dbReference>
<sequence length="548" mass="60198">MRRKTLFTALLLLIATACTQQDFDAIIQNGTIYNGTGDAPFTADIGIRADTIAAIGNLSSSDAPVIIDAEGLAVSPGFINMLSWANYSLLNDGRSMSNIKQGVTLEIFGEGSSMGPLNEEMQQNNERPWTTLGEYLEHLTEEQGVSTNVASFVGATTIRQHVIGSQNVAPTPDELKQMQQLVREAMEEGALGVGSSLIYAPAFFASTEELIALAEAAAEYDGTYISHIRSEGDDLLKATDELFTIATEAEIDAQIYHLKAAGKRNWDKLPVVLTKIDSLRNLGHNISANMYTYTAASTGLDATIPPTVQEGSYQDFINRLKQPEIREEVLASMRSPQTDWENFYQLADSPENILLVGFNEDSLKYLTGKNLAEISEMRNTDPAETIIDLIIQNDGDISSVFFLMSEENVRTKIKVPHMSFGSDARSVAAEGEVLESSTHPRTYGTFARLLGKYVRDENVIPLQEAIYRLTGLPAKNLKLQKRGYLREGYYGDIVIFDPATIEDKATFTQPHQYAVGVHHVFVNAVQVLKDGEHTGAMPGQVVRGPGWK</sequence>
<evidence type="ECO:0000259" key="2">
    <source>
        <dbReference type="Pfam" id="PF07969"/>
    </source>
</evidence>
<organism evidence="3 4">
    <name type="scientific">Gracilimonas halophila</name>
    <dbReference type="NCBI Taxonomy" id="1834464"/>
    <lineage>
        <taxon>Bacteria</taxon>
        <taxon>Pseudomonadati</taxon>
        <taxon>Balneolota</taxon>
        <taxon>Balneolia</taxon>
        <taxon>Balneolales</taxon>
        <taxon>Balneolaceae</taxon>
        <taxon>Gracilimonas</taxon>
    </lineage>
</organism>
<keyword evidence="1" id="KW-0732">Signal</keyword>
<dbReference type="InterPro" id="IPR032466">
    <property type="entry name" value="Metal_Hydrolase"/>
</dbReference>
<accession>A0ABW5JKL2</accession>
<dbReference type="PROSITE" id="PS51257">
    <property type="entry name" value="PROKAR_LIPOPROTEIN"/>
    <property type="match status" value="1"/>
</dbReference>
<dbReference type="PANTHER" id="PTHR11647">
    <property type="entry name" value="HYDRANTOINASE/DIHYDROPYRIMIDINASE FAMILY MEMBER"/>
    <property type="match status" value="1"/>
</dbReference>
<keyword evidence="4" id="KW-1185">Reference proteome</keyword>
<comment type="caution">
    <text evidence="3">The sequence shown here is derived from an EMBL/GenBank/DDBJ whole genome shotgun (WGS) entry which is preliminary data.</text>
</comment>
<dbReference type="EMBL" id="JBHULI010000022">
    <property type="protein sequence ID" value="MFD2531927.1"/>
    <property type="molecule type" value="Genomic_DNA"/>
</dbReference>
<dbReference type="RefSeq" id="WP_390299854.1">
    <property type="nucleotide sequence ID" value="NZ_JBHULI010000022.1"/>
</dbReference>
<protein>
    <submittedName>
        <fullName evidence="3">Amidohydrolase family protein</fullName>
    </submittedName>
</protein>
<feature type="domain" description="Amidohydrolase 3" evidence="2">
    <location>
        <begin position="439"/>
        <end position="531"/>
    </location>
</feature>
<evidence type="ECO:0000313" key="3">
    <source>
        <dbReference type="EMBL" id="MFD2531927.1"/>
    </source>
</evidence>
<dbReference type="SUPFAM" id="SSF51338">
    <property type="entry name" value="Composite domain of metallo-dependent hydrolases"/>
    <property type="match status" value="1"/>
</dbReference>
<evidence type="ECO:0000313" key="4">
    <source>
        <dbReference type="Proteomes" id="UP001597460"/>
    </source>
</evidence>
<dbReference type="PANTHER" id="PTHR11647:SF1">
    <property type="entry name" value="COLLAPSIN RESPONSE MEDIATOR PROTEIN"/>
    <property type="match status" value="1"/>
</dbReference>
<dbReference type="InterPro" id="IPR050378">
    <property type="entry name" value="Metallo-dep_Hydrolases_sf"/>
</dbReference>
<dbReference type="Gene3D" id="2.30.40.10">
    <property type="entry name" value="Urease, subunit C, domain 1"/>
    <property type="match status" value="1"/>
</dbReference>
<dbReference type="InterPro" id="IPR013108">
    <property type="entry name" value="Amidohydro_3"/>
</dbReference>
<gene>
    <name evidence="3" type="ORF">ACFSVN_05675</name>
</gene>
<name>A0ABW5JKL2_9BACT</name>
<dbReference type="Pfam" id="PF07969">
    <property type="entry name" value="Amidohydro_3"/>
    <property type="match status" value="1"/>
</dbReference>
<proteinExistence type="predicted"/>
<dbReference type="Gene3D" id="3.20.20.140">
    <property type="entry name" value="Metal-dependent hydrolases"/>
    <property type="match status" value="2"/>
</dbReference>
<reference evidence="4" key="1">
    <citation type="journal article" date="2019" name="Int. J. Syst. Evol. Microbiol.">
        <title>The Global Catalogue of Microorganisms (GCM) 10K type strain sequencing project: providing services to taxonomists for standard genome sequencing and annotation.</title>
        <authorList>
            <consortium name="The Broad Institute Genomics Platform"/>
            <consortium name="The Broad Institute Genome Sequencing Center for Infectious Disease"/>
            <person name="Wu L."/>
            <person name="Ma J."/>
        </authorList>
    </citation>
    <scope>NUCLEOTIDE SEQUENCE [LARGE SCALE GENOMIC DNA]</scope>
    <source>
        <strain evidence="4">KCTC 52042</strain>
    </source>
</reference>
<feature type="signal peptide" evidence="1">
    <location>
        <begin position="1"/>
        <end position="20"/>
    </location>
</feature>
<dbReference type="SUPFAM" id="SSF51556">
    <property type="entry name" value="Metallo-dependent hydrolases"/>
    <property type="match status" value="1"/>
</dbReference>